<reference evidence="1" key="2">
    <citation type="submission" date="2022-01" db="EMBL/GenBank/DDBJ databases">
        <authorList>
            <person name="Yamashiro T."/>
            <person name="Shiraishi A."/>
            <person name="Satake H."/>
            <person name="Nakayama K."/>
        </authorList>
    </citation>
    <scope>NUCLEOTIDE SEQUENCE</scope>
</reference>
<sequence length="124" mass="14784">MNLIIFSRLTWNYLLMMLKEQRLNKFDDEPEEPWSENGVPYKIGDHICEPFRFKNGETKWPTCSSNEDGFCHGLELPGMVRVGYMTYFQDQEWYNNLMDGSLKDEALEQKDIYEECRIQVIIDL</sequence>
<proteinExistence type="predicted"/>
<evidence type="ECO:0000313" key="2">
    <source>
        <dbReference type="Proteomes" id="UP001151760"/>
    </source>
</evidence>
<comment type="caution">
    <text evidence="1">The sequence shown here is derived from an EMBL/GenBank/DDBJ whole genome shotgun (WGS) entry which is preliminary data.</text>
</comment>
<dbReference type="EMBL" id="BQNB010018295">
    <property type="protein sequence ID" value="GJT72828.1"/>
    <property type="molecule type" value="Genomic_DNA"/>
</dbReference>
<accession>A0ABQ5GC05</accession>
<organism evidence="1 2">
    <name type="scientific">Tanacetum coccineum</name>
    <dbReference type="NCBI Taxonomy" id="301880"/>
    <lineage>
        <taxon>Eukaryota</taxon>
        <taxon>Viridiplantae</taxon>
        <taxon>Streptophyta</taxon>
        <taxon>Embryophyta</taxon>
        <taxon>Tracheophyta</taxon>
        <taxon>Spermatophyta</taxon>
        <taxon>Magnoliopsida</taxon>
        <taxon>eudicotyledons</taxon>
        <taxon>Gunneridae</taxon>
        <taxon>Pentapetalae</taxon>
        <taxon>asterids</taxon>
        <taxon>campanulids</taxon>
        <taxon>Asterales</taxon>
        <taxon>Asteraceae</taxon>
        <taxon>Asteroideae</taxon>
        <taxon>Anthemideae</taxon>
        <taxon>Anthemidinae</taxon>
        <taxon>Tanacetum</taxon>
    </lineage>
</organism>
<gene>
    <name evidence="1" type="ORF">Tco_1032114</name>
</gene>
<reference evidence="1" key="1">
    <citation type="journal article" date="2022" name="Int. J. Mol. Sci.">
        <title>Draft Genome of Tanacetum Coccineum: Genomic Comparison of Closely Related Tanacetum-Family Plants.</title>
        <authorList>
            <person name="Yamashiro T."/>
            <person name="Shiraishi A."/>
            <person name="Nakayama K."/>
            <person name="Satake H."/>
        </authorList>
    </citation>
    <scope>NUCLEOTIDE SEQUENCE</scope>
</reference>
<protein>
    <submittedName>
        <fullName evidence="1">Uncharacterized protein</fullName>
    </submittedName>
</protein>
<dbReference type="Proteomes" id="UP001151760">
    <property type="component" value="Unassembled WGS sequence"/>
</dbReference>
<keyword evidence="2" id="KW-1185">Reference proteome</keyword>
<evidence type="ECO:0000313" key="1">
    <source>
        <dbReference type="EMBL" id="GJT72828.1"/>
    </source>
</evidence>
<name>A0ABQ5GC05_9ASTR</name>